<organism evidence="10">
    <name type="scientific">Plantago major</name>
    <name type="common">Common plantain</name>
    <dbReference type="NCBI Taxonomy" id="29818"/>
    <lineage>
        <taxon>Eukaryota</taxon>
        <taxon>Viridiplantae</taxon>
        <taxon>Streptophyta</taxon>
        <taxon>Embryophyta</taxon>
        <taxon>Tracheophyta</taxon>
        <taxon>Spermatophyta</taxon>
        <taxon>Magnoliopsida</taxon>
        <taxon>eudicotyledons</taxon>
        <taxon>Gunneridae</taxon>
        <taxon>Pentapetalae</taxon>
        <taxon>asterids</taxon>
        <taxon>lamiids</taxon>
        <taxon>Lamiales</taxon>
        <taxon>Plantaginaceae</taxon>
        <taxon>Plantagineae</taxon>
        <taxon>Plantago</taxon>
    </lineage>
</organism>
<reference evidence="10" key="1">
    <citation type="journal article" date="2006" name="Plant Physiol.">
        <title>Common plantain. A collection of expressed sequence tags from vascular tissue and a simple and efficient transformation method.</title>
        <authorList>
            <person name="Pommerrenig B."/>
            <person name="Barth I."/>
            <person name="Niedermeier M."/>
            <person name="Kopp S."/>
            <person name="Schmid J."/>
            <person name="Dwyer R.A."/>
            <person name="McNair R.J."/>
            <person name="Klebl F."/>
            <person name="Sauer N."/>
        </authorList>
    </citation>
    <scope>NUCLEOTIDE SEQUENCE</scope>
</reference>
<evidence type="ECO:0000313" key="10">
    <source>
        <dbReference type="EMBL" id="CAH59452.1"/>
    </source>
</evidence>
<dbReference type="InterPro" id="IPR013766">
    <property type="entry name" value="Thioredoxin_domain"/>
</dbReference>
<dbReference type="SUPFAM" id="SSF52833">
    <property type="entry name" value="Thioredoxin-like"/>
    <property type="match status" value="1"/>
</dbReference>
<gene>
    <name evidence="10" type="primary">trx3</name>
</gene>
<name>Q5ZF46_PLAMJ</name>
<keyword evidence="5" id="KW-1015">Disulfide bond</keyword>
<dbReference type="CDD" id="cd02947">
    <property type="entry name" value="TRX_family"/>
    <property type="match status" value="1"/>
</dbReference>
<evidence type="ECO:0000256" key="4">
    <source>
        <dbReference type="ARBA" id="ARBA00022982"/>
    </source>
</evidence>
<evidence type="ECO:0000259" key="9">
    <source>
        <dbReference type="PROSITE" id="PS51352"/>
    </source>
</evidence>
<keyword evidence="4" id="KW-0249">Electron transport</keyword>
<evidence type="ECO:0000256" key="7">
    <source>
        <dbReference type="ARBA" id="ARBA00038353"/>
    </source>
</evidence>
<keyword evidence="6" id="KW-0676">Redox-active center</keyword>
<dbReference type="PRINTS" id="PR00421">
    <property type="entry name" value="THIOREDOXIN"/>
</dbReference>
<keyword evidence="2" id="KW-0813">Transport</keyword>
<dbReference type="InterPro" id="IPR005746">
    <property type="entry name" value="Thioredoxin"/>
</dbReference>
<dbReference type="InterPro" id="IPR036249">
    <property type="entry name" value="Thioredoxin-like_sf"/>
</dbReference>
<dbReference type="GO" id="GO:0015035">
    <property type="term" value="F:protein-disulfide reductase activity"/>
    <property type="evidence" value="ECO:0007669"/>
    <property type="project" value="InterPro"/>
</dbReference>
<accession>Q5ZF46</accession>
<dbReference type="Gene3D" id="3.40.30.10">
    <property type="entry name" value="Glutaredoxin"/>
    <property type="match status" value="1"/>
</dbReference>
<dbReference type="PANTHER" id="PTHR10438:SF413">
    <property type="entry name" value="THIOREDOXIN H2"/>
    <property type="match status" value="1"/>
</dbReference>
<dbReference type="InterPro" id="IPR017937">
    <property type="entry name" value="Thioredoxin_CS"/>
</dbReference>
<dbReference type="GO" id="GO:0005737">
    <property type="term" value="C:cytoplasm"/>
    <property type="evidence" value="ECO:0007669"/>
    <property type="project" value="UniProtKB-SubCell"/>
</dbReference>
<dbReference type="InterPro" id="IPR050620">
    <property type="entry name" value="Thioredoxin_H-type-like"/>
</dbReference>
<dbReference type="GO" id="GO:0016671">
    <property type="term" value="F:oxidoreductase activity, acting on a sulfur group of donors, disulfide as acceptor"/>
    <property type="evidence" value="ECO:0007669"/>
    <property type="project" value="UniProtKB-ARBA"/>
</dbReference>
<evidence type="ECO:0000256" key="8">
    <source>
        <dbReference type="ARBA" id="ARBA00056195"/>
    </source>
</evidence>
<dbReference type="Pfam" id="PF00085">
    <property type="entry name" value="Thioredoxin"/>
    <property type="match status" value="1"/>
</dbReference>
<dbReference type="PANTHER" id="PTHR10438">
    <property type="entry name" value="THIOREDOXIN"/>
    <property type="match status" value="1"/>
</dbReference>
<comment type="similarity">
    <text evidence="7">Belongs to the thioredoxin family. Plant H-type subfamily.</text>
</comment>
<feature type="domain" description="Thioredoxin" evidence="9">
    <location>
        <begin position="6"/>
        <end position="136"/>
    </location>
</feature>
<dbReference type="EMBL" id="AJ844023">
    <property type="protein sequence ID" value="CAH59452.1"/>
    <property type="molecule type" value="mRNA"/>
</dbReference>
<dbReference type="PROSITE" id="PS00194">
    <property type="entry name" value="THIOREDOXIN_1"/>
    <property type="match status" value="1"/>
</dbReference>
<protein>
    <submittedName>
        <fullName evidence="10">Thioredoxin 3</fullName>
    </submittedName>
</protein>
<comment type="subcellular location">
    <subcellularLocation>
        <location evidence="1">Cytoplasm</location>
    </subcellularLocation>
</comment>
<evidence type="ECO:0000256" key="2">
    <source>
        <dbReference type="ARBA" id="ARBA00022448"/>
    </source>
</evidence>
<dbReference type="AlphaFoldDB" id="Q5ZF46"/>
<evidence type="ECO:0000256" key="5">
    <source>
        <dbReference type="ARBA" id="ARBA00023157"/>
    </source>
</evidence>
<evidence type="ECO:0000256" key="6">
    <source>
        <dbReference type="ARBA" id="ARBA00023284"/>
    </source>
</evidence>
<evidence type="ECO:0000256" key="3">
    <source>
        <dbReference type="ARBA" id="ARBA00022490"/>
    </source>
</evidence>
<proteinExistence type="evidence at transcript level"/>
<evidence type="ECO:0000256" key="1">
    <source>
        <dbReference type="ARBA" id="ARBA00004496"/>
    </source>
</evidence>
<keyword evidence="3" id="KW-0963">Cytoplasm</keyword>
<dbReference type="PROSITE" id="PS51352">
    <property type="entry name" value="THIOREDOXIN_2"/>
    <property type="match status" value="1"/>
</dbReference>
<sequence length="142" mass="15600">MGSFLSSVIGIGPADAAETPAGDSSEPSRVMAFHSSQRWQLHFNSSKQLNKLMVVDFTATWCGPCKFMAPVFAELSTKYSDVDFVKIDVDELADVAREFGVQAMPTFMLLKQGKQVGTVVGAKKDELEKKILEHREAPRFAA</sequence>
<comment type="function">
    <text evidence="8">Participates in various redox reactions through the reversible oxidation of the active center dithiol to a disulfide. The H form is known to activate a number of cytosolic enzymes.</text>
</comment>
<dbReference type="NCBIfam" id="TIGR01068">
    <property type="entry name" value="thioredoxin"/>
    <property type="match status" value="1"/>
</dbReference>
<dbReference type="FunFam" id="3.40.30.10:FF:000104">
    <property type="entry name" value="Thioredoxin"/>
    <property type="match status" value="1"/>
</dbReference>